<dbReference type="SUPFAM" id="SSF56796">
    <property type="entry name" value="Dehydroquinate synthase-like"/>
    <property type="match status" value="1"/>
</dbReference>
<keyword evidence="23" id="KW-1185">Reference proteome</keyword>
<evidence type="ECO:0000256" key="8">
    <source>
        <dbReference type="ARBA" id="ARBA00013031"/>
    </source>
</evidence>
<dbReference type="HAMAP" id="MF_00110">
    <property type="entry name" value="DHQ_synthase"/>
    <property type="match status" value="1"/>
</dbReference>
<keyword evidence="18 19" id="KW-0170">Cobalt</keyword>
<dbReference type="InterPro" id="IPR016037">
    <property type="entry name" value="DHQ_synth_AroB"/>
</dbReference>
<dbReference type="Gene3D" id="3.40.50.1970">
    <property type="match status" value="1"/>
</dbReference>
<comment type="cofactor">
    <cofactor evidence="2 19">
        <name>NAD(+)</name>
        <dbReference type="ChEBI" id="CHEBI:57540"/>
    </cofactor>
</comment>
<evidence type="ECO:0000256" key="9">
    <source>
        <dbReference type="ARBA" id="ARBA00017684"/>
    </source>
</evidence>
<comment type="function">
    <text evidence="4 19">Catalyzes the conversion of 3-deoxy-D-arabino-heptulosonate 7-phosphate (DAHP) to dehydroquinate (DHQ).</text>
</comment>
<dbReference type="GO" id="GO:0000166">
    <property type="term" value="F:nucleotide binding"/>
    <property type="evidence" value="ECO:0007669"/>
    <property type="project" value="UniProtKB-KW"/>
</dbReference>
<evidence type="ECO:0000256" key="4">
    <source>
        <dbReference type="ARBA" id="ARBA00003485"/>
    </source>
</evidence>
<comment type="catalytic activity">
    <reaction evidence="1 19">
        <text>7-phospho-2-dehydro-3-deoxy-D-arabino-heptonate = 3-dehydroquinate + phosphate</text>
        <dbReference type="Rhea" id="RHEA:21968"/>
        <dbReference type="ChEBI" id="CHEBI:32364"/>
        <dbReference type="ChEBI" id="CHEBI:43474"/>
        <dbReference type="ChEBI" id="CHEBI:58394"/>
        <dbReference type="EC" id="4.2.3.4"/>
    </reaction>
</comment>
<dbReference type="GO" id="GO:0008652">
    <property type="term" value="P:amino acid biosynthetic process"/>
    <property type="evidence" value="ECO:0007669"/>
    <property type="project" value="UniProtKB-KW"/>
</dbReference>
<dbReference type="KEGG" id="puo:RZN69_06090"/>
<evidence type="ECO:0000256" key="11">
    <source>
        <dbReference type="ARBA" id="ARBA00022605"/>
    </source>
</evidence>
<feature type="binding site" evidence="19">
    <location>
        <position position="145"/>
    </location>
    <ligand>
        <name>NAD(+)</name>
        <dbReference type="ChEBI" id="CHEBI:57540"/>
    </ligand>
</feature>
<keyword evidence="17 19" id="KW-0456">Lyase</keyword>
<reference evidence="22 23" key="1">
    <citation type="submission" date="2023-10" db="EMBL/GenBank/DDBJ databases">
        <title>Rubellicoccus peritrichatus gen. nov., sp. nov., isolated from an algae of coral reef tank.</title>
        <authorList>
            <person name="Luo J."/>
        </authorList>
    </citation>
    <scope>NUCLEOTIDE SEQUENCE [LARGE SCALE GENOMIC DNA]</scope>
    <source>
        <strain evidence="22 23">CR14</strain>
    </source>
</reference>
<evidence type="ECO:0000256" key="3">
    <source>
        <dbReference type="ARBA" id="ARBA00001947"/>
    </source>
</evidence>
<dbReference type="AlphaFoldDB" id="A0AAQ3LEW4"/>
<evidence type="ECO:0000256" key="17">
    <source>
        <dbReference type="ARBA" id="ARBA00023239"/>
    </source>
</evidence>
<evidence type="ECO:0000256" key="18">
    <source>
        <dbReference type="ARBA" id="ARBA00023285"/>
    </source>
</evidence>
<evidence type="ECO:0000259" key="21">
    <source>
        <dbReference type="Pfam" id="PF24621"/>
    </source>
</evidence>
<dbReference type="GO" id="GO:0009423">
    <property type="term" value="P:chorismate biosynthetic process"/>
    <property type="evidence" value="ECO:0007669"/>
    <property type="project" value="UniProtKB-UniRule"/>
</dbReference>
<evidence type="ECO:0000313" key="22">
    <source>
        <dbReference type="EMBL" id="WOO42655.1"/>
    </source>
</evidence>
<feature type="binding site" evidence="19">
    <location>
        <position position="178"/>
    </location>
    <ligand>
        <name>Zn(2+)</name>
        <dbReference type="ChEBI" id="CHEBI:29105"/>
    </ligand>
</feature>
<evidence type="ECO:0000256" key="5">
    <source>
        <dbReference type="ARBA" id="ARBA00004496"/>
    </source>
</evidence>
<comment type="cofactor">
    <cofactor evidence="19">
        <name>Co(2+)</name>
        <dbReference type="ChEBI" id="CHEBI:48828"/>
    </cofactor>
    <cofactor evidence="19">
        <name>Zn(2+)</name>
        <dbReference type="ChEBI" id="CHEBI:29105"/>
    </cofactor>
    <text evidence="19">Binds 1 divalent metal cation per subunit. Can use either Co(2+) or Zn(2+).</text>
</comment>
<comment type="similarity">
    <text evidence="7 19">Belongs to the sugar phosphate cyclases superfamily. Dehydroquinate synthase family.</text>
</comment>
<keyword evidence="15 19" id="KW-0520">NAD</keyword>
<evidence type="ECO:0000256" key="13">
    <source>
        <dbReference type="ARBA" id="ARBA00022741"/>
    </source>
</evidence>
<feature type="binding site" evidence="19">
    <location>
        <begin position="163"/>
        <end position="166"/>
    </location>
    <ligand>
        <name>NAD(+)</name>
        <dbReference type="ChEBI" id="CHEBI:57540"/>
    </ligand>
</feature>
<dbReference type="EC" id="4.2.3.4" evidence="8 19"/>
<feature type="binding site" evidence="19">
    <location>
        <position position="136"/>
    </location>
    <ligand>
        <name>NAD(+)</name>
        <dbReference type="ChEBI" id="CHEBI:57540"/>
    </ligand>
</feature>
<keyword evidence="10 19" id="KW-0963">Cytoplasm</keyword>
<evidence type="ECO:0000313" key="23">
    <source>
        <dbReference type="Proteomes" id="UP001304300"/>
    </source>
</evidence>
<comment type="caution">
    <text evidence="19">Lacks conserved residue(s) required for the propagation of feature annotation.</text>
</comment>
<feature type="binding site" evidence="19">
    <location>
        <begin position="99"/>
        <end position="103"/>
    </location>
    <ligand>
        <name>NAD(+)</name>
        <dbReference type="ChEBI" id="CHEBI:57540"/>
    </ligand>
</feature>
<evidence type="ECO:0000256" key="10">
    <source>
        <dbReference type="ARBA" id="ARBA00022490"/>
    </source>
</evidence>
<dbReference type="GO" id="GO:0003856">
    <property type="term" value="F:3-dehydroquinate synthase activity"/>
    <property type="evidence" value="ECO:0007669"/>
    <property type="project" value="UniProtKB-UniRule"/>
</dbReference>
<dbReference type="Gene3D" id="1.20.1090.10">
    <property type="entry name" value="Dehydroquinate synthase-like - alpha domain"/>
    <property type="match status" value="1"/>
</dbReference>
<evidence type="ECO:0000256" key="7">
    <source>
        <dbReference type="ARBA" id="ARBA00005412"/>
    </source>
</evidence>
<dbReference type="FunFam" id="3.40.50.1970:FF:000007">
    <property type="entry name" value="Pentafunctional AROM polypeptide"/>
    <property type="match status" value="1"/>
</dbReference>
<evidence type="ECO:0000259" key="20">
    <source>
        <dbReference type="Pfam" id="PF01761"/>
    </source>
</evidence>
<feature type="binding site" evidence="19">
    <location>
        <begin position="123"/>
        <end position="124"/>
    </location>
    <ligand>
        <name>NAD(+)</name>
        <dbReference type="ChEBI" id="CHEBI:57540"/>
    </ligand>
</feature>
<dbReference type="InterPro" id="IPR050071">
    <property type="entry name" value="Dehydroquinate_synthase"/>
</dbReference>
<evidence type="ECO:0000256" key="6">
    <source>
        <dbReference type="ARBA" id="ARBA00004661"/>
    </source>
</evidence>
<dbReference type="PANTHER" id="PTHR43622">
    <property type="entry name" value="3-DEHYDROQUINATE SYNTHASE"/>
    <property type="match status" value="1"/>
</dbReference>
<gene>
    <name evidence="19 22" type="primary">aroB</name>
    <name evidence="22" type="ORF">RZN69_06090</name>
</gene>
<name>A0AAQ3LEW4_9BACT</name>
<keyword evidence="11 19" id="KW-0028">Amino-acid biosynthesis</keyword>
<comment type="cofactor">
    <cofactor evidence="3">
        <name>Zn(2+)</name>
        <dbReference type="ChEBI" id="CHEBI:29105"/>
    </cofactor>
</comment>
<evidence type="ECO:0000256" key="15">
    <source>
        <dbReference type="ARBA" id="ARBA00023027"/>
    </source>
</evidence>
<keyword evidence="12 19" id="KW-0479">Metal-binding</keyword>
<dbReference type="Pfam" id="PF01761">
    <property type="entry name" value="DHQ_synthase"/>
    <property type="match status" value="1"/>
</dbReference>
<comment type="pathway">
    <text evidence="6 19">Metabolic intermediate biosynthesis; chorismate biosynthesis; chorismate from D-erythrose 4-phosphate and phosphoenolpyruvate: step 2/7.</text>
</comment>
<dbReference type="GO" id="GO:0005737">
    <property type="term" value="C:cytoplasm"/>
    <property type="evidence" value="ECO:0007669"/>
    <property type="project" value="UniProtKB-SubCell"/>
</dbReference>
<sequence>MVEQLTVELGERSYPIVFFGGADAGVFVLEKIRQTGRSVTALADSKVWDLHFPKNDDLLCLKIEGGEASKSITCFDNACEFLATNRIARDGGLIAIGGGVVGDLAGFVAASYLRGIDFYQVPTTLLAMVDSSVGGKTGINIKAGKNLVGAFWQPQVVYICTEFLKTLPPEEFSAGMAEVIKYGMLYDAKLFDQLEALEHDLTWDHPELSAVVRRCCEIKAEIVKADEKETASSGGRALLNLGHTFAHAIENVAGYGTYLHGEAVAIGLVLAAKLSVRLVEAGRSGFAVSDEDVIRCHALIERYRLPTDLRISLHRVAGDLAAPKLSIEALLDAMRRDKKVRSGKLRFVAMEKIGNAVTVDDIPEGWIRDIWSEAGAE</sequence>
<dbReference type="GO" id="GO:0046872">
    <property type="term" value="F:metal ion binding"/>
    <property type="evidence" value="ECO:0007669"/>
    <property type="project" value="UniProtKB-KW"/>
</dbReference>
<feature type="binding site" evidence="19">
    <location>
        <position position="243"/>
    </location>
    <ligand>
        <name>Zn(2+)</name>
        <dbReference type="ChEBI" id="CHEBI:29105"/>
    </ligand>
</feature>
<dbReference type="PANTHER" id="PTHR43622:SF7">
    <property type="entry name" value="3-DEHYDROQUINATE SYNTHASE, CHLOROPLASTIC"/>
    <property type="match status" value="1"/>
</dbReference>
<keyword evidence="16 19" id="KW-0057">Aromatic amino acid biosynthesis</keyword>
<feature type="binding site" evidence="19">
    <location>
        <position position="260"/>
    </location>
    <ligand>
        <name>Zn(2+)</name>
        <dbReference type="ChEBI" id="CHEBI:29105"/>
    </ligand>
</feature>
<dbReference type="NCBIfam" id="TIGR01357">
    <property type="entry name" value="aroB"/>
    <property type="match status" value="1"/>
</dbReference>
<keyword evidence="13 19" id="KW-0547">Nucleotide-binding</keyword>
<dbReference type="InterPro" id="IPR056179">
    <property type="entry name" value="DHQS_C"/>
</dbReference>
<feature type="domain" description="3-dehydroquinate synthase C-terminal" evidence="21">
    <location>
        <begin position="175"/>
        <end position="340"/>
    </location>
</feature>
<dbReference type="Pfam" id="PF24621">
    <property type="entry name" value="DHQS_C"/>
    <property type="match status" value="1"/>
</dbReference>
<evidence type="ECO:0000256" key="19">
    <source>
        <dbReference type="HAMAP-Rule" id="MF_00110"/>
    </source>
</evidence>
<dbReference type="InterPro" id="IPR030960">
    <property type="entry name" value="DHQS/DOIS_N"/>
</dbReference>
<accession>A0AAQ3LEW4</accession>
<evidence type="ECO:0000256" key="14">
    <source>
        <dbReference type="ARBA" id="ARBA00022833"/>
    </source>
</evidence>
<dbReference type="InterPro" id="IPR030963">
    <property type="entry name" value="DHQ_synth_fam"/>
</dbReference>
<dbReference type="EMBL" id="CP136920">
    <property type="protein sequence ID" value="WOO42655.1"/>
    <property type="molecule type" value="Genomic_DNA"/>
</dbReference>
<evidence type="ECO:0000256" key="16">
    <source>
        <dbReference type="ARBA" id="ARBA00023141"/>
    </source>
</evidence>
<dbReference type="PIRSF" id="PIRSF001455">
    <property type="entry name" value="DHQ_synth"/>
    <property type="match status" value="1"/>
</dbReference>
<evidence type="ECO:0000256" key="2">
    <source>
        <dbReference type="ARBA" id="ARBA00001911"/>
    </source>
</evidence>
<protein>
    <recommendedName>
        <fullName evidence="9 19">3-dehydroquinate synthase</fullName>
        <shortName evidence="19">DHQS</shortName>
        <ecNumber evidence="8 19">4.2.3.4</ecNumber>
    </recommendedName>
</protein>
<organism evidence="22 23">
    <name type="scientific">Rubellicoccus peritrichatus</name>
    <dbReference type="NCBI Taxonomy" id="3080537"/>
    <lineage>
        <taxon>Bacteria</taxon>
        <taxon>Pseudomonadati</taxon>
        <taxon>Verrucomicrobiota</taxon>
        <taxon>Opitutia</taxon>
        <taxon>Puniceicoccales</taxon>
        <taxon>Cerasicoccaceae</taxon>
        <taxon>Rubellicoccus</taxon>
    </lineage>
</organism>
<proteinExistence type="inferred from homology"/>
<comment type="subcellular location">
    <subcellularLocation>
        <location evidence="5 19">Cytoplasm</location>
    </subcellularLocation>
</comment>
<dbReference type="GO" id="GO:0009073">
    <property type="term" value="P:aromatic amino acid family biosynthetic process"/>
    <property type="evidence" value="ECO:0007669"/>
    <property type="project" value="UniProtKB-KW"/>
</dbReference>
<feature type="domain" description="3-dehydroquinate synthase N-terminal" evidence="20">
    <location>
        <begin position="62"/>
        <end position="173"/>
    </location>
</feature>
<evidence type="ECO:0000256" key="1">
    <source>
        <dbReference type="ARBA" id="ARBA00001393"/>
    </source>
</evidence>
<dbReference type="Proteomes" id="UP001304300">
    <property type="component" value="Chromosome"/>
</dbReference>
<evidence type="ECO:0000256" key="12">
    <source>
        <dbReference type="ARBA" id="ARBA00022723"/>
    </source>
</evidence>
<dbReference type="CDD" id="cd08195">
    <property type="entry name" value="DHQS"/>
    <property type="match status" value="1"/>
</dbReference>
<keyword evidence="14 19" id="KW-0862">Zinc</keyword>
<dbReference type="RefSeq" id="WP_317835180.1">
    <property type="nucleotide sequence ID" value="NZ_CP136920.1"/>
</dbReference>